<reference evidence="3 4" key="1">
    <citation type="submission" date="2016-10" db="EMBL/GenBank/DDBJ databases">
        <authorList>
            <person name="de Groot N.N."/>
        </authorList>
    </citation>
    <scope>NUCLEOTIDE SEQUENCE [LARGE SCALE GENOMIC DNA]</scope>
    <source>
        <strain evidence="3 4">DSM 12271</strain>
    </source>
</reference>
<keyword evidence="4" id="KW-1185">Reference proteome</keyword>
<evidence type="ECO:0000313" key="4">
    <source>
        <dbReference type="Proteomes" id="UP000198619"/>
    </source>
</evidence>
<accession>A0A1I0Z025</accession>
<proteinExistence type="predicted"/>
<sequence>MSVLPVFGLINIILFVLLIILLVLLIMLSTKGIKALDLYINEKNSSKTHQVDLSSDKVKSKNSQSDSDI</sequence>
<dbReference type="STRING" id="84698.SAMN04488528_101665"/>
<gene>
    <name evidence="3" type="ORF">SAMN04488528_101665</name>
</gene>
<evidence type="ECO:0000313" key="3">
    <source>
        <dbReference type="EMBL" id="SFB18881.1"/>
    </source>
</evidence>
<dbReference type="EMBL" id="FOKI01000016">
    <property type="protein sequence ID" value="SFB18881.1"/>
    <property type="molecule type" value="Genomic_DNA"/>
</dbReference>
<feature type="region of interest" description="Disordered" evidence="1">
    <location>
        <begin position="47"/>
        <end position="69"/>
    </location>
</feature>
<protein>
    <submittedName>
        <fullName evidence="3">Uncharacterized protein</fullName>
    </submittedName>
</protein>
<keyword evidence="2" id="KW-0472">Membrane</keyword>
<keyword evidence="2" id="KW-0812">Transmembrane</keyword>
<organism evidence="3 4">
    <name type="scientific">Clostridium frigidicarnis</name>
    <dbReference type="NCBI Taxonomy" id="84698"/>
    <lineage>
        <taxon>Bacteria</taxon>
        <taxon>Bacillati</taxon>
        <taxon>Bacillota</taxon>
        <taxon>Clostridia</taxon>
        <taxon>Eubacteriales</taxon>
        <taxon>Clostridiaceae</taxon>
        <taxon>Clostridium</taxon>
    </lineage>
</organism>
<keyword evidence="2" id="KW-1133">Transmembrane helix</keyword>
<name>A0A1I0Z025_9CLOT</name>
<dbReference type="Proteomes" id="UP000198619">
    <property type="component" value="Unassembled WGS sequence"/>
</dbReference>
<evidence type="ECO:0000256" key="2">
    <source>
        <dbReference type="SAM" id="Phobius"/>
    </source>
</evidence>
<evidence type="ECO:0000256" key="1">
    <source>
        <dbReference type="SAM" id="MobiDB-lite"/>
    </source>
</evidence>
<dbReference type="RefSeq" id="WP_090041475.1">
    <property type="nucleotide sequence ID" value="NZ_FOKI01000016.1"/>
</dbReference>
<feature type="transmembrane region" description="Helical" evidence="2">
    <location>
        <begin position="6"/>
        <end position="28"/>
    </location>
</feature>
<dbReference type="AlphaFoldDB" id="A0A1I0Z025"/>